<dbReference type="InterPro" id="IPR036770">
    <property type="entry name" value="Ankyrin_rpt-contain_sf"/>
</dbReference>
<evidence type="ECO:0000256" key="3">
    <source>
        <dbReference type="PROSITE-ProRule" id="PRU00023"/>
    </source>
</evidence>
<dbReference type="SUPFAM" id="SSF48403">
    <property type="entry name" value="Ankyrin repeat"/>
    <property type="match status" value="1"/>
</dbReference>
<protein>
    <recommendedName>
        <fullName evidence="6">Ankyrin repeat-containing protein BDA1-like</fullName>
    </recommendedName>
</protein>
<feature type="repeat" description="ANK" evidence="3">
    <location>
        <begin position="39"/>
        <end position="65"/>
    </location>
</feature>
<dbReference type="InterPro" id="IPR002110">
    <property type="entry name" value="Ankyrin_rpt"/>
</dbReference>
<dbReference type="Pfam" id="PF12796">
    <property type="entry name" value="Ank_2"/>
    <property type="match status" value="1"/>
</dbReference>
<evidence type="ECO:0000256" key="2">
    <source>
        <dbReference type="ARBA" id="ARBA00023043"/>
    </source>
</evidence>
<evidence type="ECO:0000256" key="1">
    <source>
        <dbReference type="ARBA" id="ARBA00022737"/>
    </source>
</evidence>
<dbReference type="PANTHER" id="PTHR24186">
    <property type="entry name" value="PROTEIN PHOSPHATASE 1 REGULATORY SUBUNIT"/>
    <property type="match status" value="1"/>
</dbReference>
<evidence type="ECO:0000313" key="4">
    <source>
        <dbReference type="EMBL" id="KAH7534060.1"/>
    </source>
</evidence>
<reference evidence="4" key="1">
    <citation type="journal article" date="2021" name="Front. Plant Sci.">
        <title>Chromosome-Scale Genome Assembly for Chinese Sour Jujube and Insights Into Its Genome Evolution and Domestication Signature.</title>
        <authorList>
            <person name="Shen L.-Y."/>
            <person name="Luo H."/>
            <person name="Wang X.-L."/>
            <person name="Wang X.-M."/>
            <person name="Qiu X.-J."/>
            <person name="Liu H."/>
            <person name="Zhou S.-S."/>
            <person name="Jia K.-H."/>
            <person name="Nie S."/>
            <person name="Bao Y.-T."/>
            <person name="Zhang R.-G."/>
            <person name="Yun Q.-Z."/>
            <person name="Chai Y.-H."/>
            <person name="Lu J.-Y."/>
            <person name="Li Y."/>
            <person name="Zhao S.-W."/>
            <person name="Mao J.-F."/>
            <person name="Jia S.-G."/>
            <person name="Mao Y.-M."/>
        </authorList>
    </citation>
    <scope>NUCLEOTIDE SEQUENCE</scope>
    <source>
        <strain evidence="4">AT0</strain>
        <tissue evidence="4">Leaf</tissue>
    </source>
</reference>
<proteinExistence type="predicted"/>
<evidence type="ECO:0000313" key="5">
    <source>
        <dbReference type="Proteomes" id="UP000813462"/>
    </source>
</evidence>
<dbReference type="Gene3D" id="1.25.40.20">
    <property type="entry name" value="Ankyrin repeat-containing domain"/>
    <property type="match status" value="2"/>
</dbReference>
<comment type="caution">
    <text evidence="4">The sequence shown here is derived from an EMBL/GenBank/DDBJ whole genome shotgun (WGS) entry which is preliminary data.</text>
</comment>
<dbReference type="EMBL" id="JAEACU010000004">
    <property type="protein sequence ID" value="KAH7534060.1"/>
    <property type="molecule type" value="Genomic_DNA"/>
</dbReference>
<feature type="repeat" description="ANK" evidence="3">
    <location>
        <begin position="109"/>
        <end position="131"/>
    </location>
</feature>
<organism evidence="4 5">
    <name type="scientific">Ziziphus jujuba var. spinosa</name>
    <dbReference type="NCBI Taxonomy" id="714518"/>
    <lineage>
        <taxon>Eukaryota</taxon>
        <taxon>Viridiplantae</taxon>
        <taxon>Streptophyta</taxon>
        <taxon>Embryophyta</taxon>
        <taxon>Tracheophyta</taxon>
        <taxon>Spermatophyta</taxon>
        <taxon>Magnoliopsida</taxon>
        <taxon>eudicotyledons</taxon>
        <taxon>Gunneridae</taxon>
        <taxon>Pentapetalae</taxon>
        <taxon>rosids</taxon>
        <taxon>fabids</taxon>
        <taxon>Rosales</taxon>
        <taxon>Rhamnaceae</taxon>
        <taxon>Paliureae</taxon>
        <taxon>Ziziphus</taxon>
    </lineage>
</organism>
<dbReference type="SMART" id="SM00248">
    <property type="entry name" value="ANK"/>
    <property type="match status" value="3"/>
</dbReference>
<dbReference type="Proteomes" id="UP000813462">
    <property type="component" value="Unassembled WGS sequence"/>
</dbReference>
<dbReference type="GO" id="GO:0005886">
    <property type="term" value="C:plasma membrane"/>
    <property type="evidence" value="ECO:0007669"/>
    <property type="project" value="TreeGrafter"/>
</dbReference>
<evidence type="ECO:0008006" key="6">
    <source>
        <dbReference type="Google" id="ProtNLM"/>
    </source>
</evidence>
<keyword evidence="1" id="KW-0677">Repeat</keyword>
<sequence>MLECQASELSLERIRRMLKATRLLLQRFPTRIAYLRDNQGMSALHIAAKQGHVNVMEEIIDRNPDACESIDNRGWNPLHVAIANAKLNVVRFILNEPRLDSLINAADNEGNTPLHLAAGRDRYSIITILVNDSRVNKKAQNLIYQMPIDFILNNPNLGELDKASVSSYKV</sequence>
<name>A0A978VLU1_ZIZJJ</name>
<dbReference type="PROSITE" id="PS50297">
    <property type="entry name" value="ANK_REP_REGION"/>
    <property type="match status" value="2"/>
</dbReference>
<dbReference type="PROSITE" id="PS50088">
    <property type="entry name" value="ANK_REPEAT"/>
    <property type="match status" value="2"/>
</dbReference>
<dbReference type="PANTHER" id="PTHR24186:SF50">
    <property type="entry name" value="ANKYRIN REPEAT-CONTAINING PROTEIN ITN1-LIKE ISOFORM X1"/>
    <property type="match status" value="1"/>
</dbReference>
<dbReference type="AlphaFoldDB" id="A0A978VLU1"/>
<dbReference type="Pfam" id="PF00023">
    <property type="entry name" value="Ank"/>
    <property type="match status" value="1"/>
</dbReference>
<accession>A0A978VLU1</accession>
<gene>
    <name evidence="4" type="ORF">FEM48_Zijuj04G0197400</name>
</gene>
<keyword evidence="2 3" id="KW-0040">ANK repeat</keyword>